<feature type="region of interest" description="Disordered" evidence="5">
    <location>
        <begin position="339"/>
        <end position="445"/>
    </location>
</feature>
<dbReference type="PANTHER" id="PTHR23112:SF37">
    <property type="entry name" value="G PROTEIN-COUPLED RECEPTOR GPR1"/>
    <property type="match status" value="1"/>
</dbReference>
<protein>
    <recommendedName>
        <fullName evidence="7">G-protein coupled receptors family 2 profile 2 domain-containing protein</fullName>
    </recommendedName>
</protein>
<dbReference type="SUPFAM" id="SSF81321">
    <property type="entry name" value="Family A G protein-coupled receptor-like"/>
    <property type="match status" value="1"/>
</dbReference>
<evidence type="ECO:0000313" key="8">
    <source>
        <dbReference type="EMBL" id="CAG8973602.1"/>
    </source>
</evidence>
<feature type="compositionally biased region" description="Polar residues" evidence="5">
    <location>
        <begin position="341"/>
        <end position="350"/>
    </location>
</feature>
<feature type="transmembrane region" description="Helical" evidence="6">
    <location>
        <begin position="69"/>
        <end position="91"/>
    </location>
</feature>
<dbReference type="GO" id="GO:0007166">
    <property type="term" value="P:cell surface receptor signaling pathway"/>
    <property type="evidence" value="ECO:0007669"/>
    <property type="project" value="InterPro"/>
</dbReference>
<keyword evidence="3 6" id="KW-1133">Transmembrane helix</keyword>
<accession>A0A9N9LIT5</accession>
<feature type="transmembrane region" description="Helical" evidence="6">
    <location>
        <begin position="303"/>
        <end position="326"/>
    </location>
</feature>
<sequence length="445" mass="49954">MLNQRHVEPYSGNLDPLPLDVRNGMIAMGVIGAISTVSTFVLLVFITYRMVFWKKYYLRPIATNQIFVLIYNLLLADLQQAVSFLIAFHWIAQNKLVGPSPICFAQGWLIQIGDLSSGLWVLAIAIHTFINLVLQKTIPFTMFVVAVILVWLFCVILTIVGPITHHKNFFVPAGAWCWIGENHERDRLSLHYLWIFVSQLGSLVIYISIFFSLRTRLAQTSRSQPRVSENSSGLQSQSFHKSNATGTTTIVTGQSQSEHFAVSKQRILRTARYMVVYPFAYVVLTLPLAAGRVASMTGRRPSIVYLCVAGTMMASSGIVDVVLYIYTRKALVRSNVGMKNPTISTRNTPLSPYPRGNALSNNETWNDEWNSAEEGRNSQPNSTDTKSTTHRENMGEGQIVVSRSVTRVEDDYNSKPGKAESLRSLVDRDDDEAPRKKSWPVLCNK</sequence>
<dbReference type="PANTHER" id="PTHR23112">
    <property type="entry name" value="G PROTEIN-COUPLED RECEPTOR 157-RELATED"/>
    <property type="match status" value="1"/>
</dbReference>
<evidence type="ECO:0000313" key="9">
    <source>
        <dbReference type="Proteomes" id="UP000701801"/>
    </source>
</evidence>
<organism evidence="8 9">
    <name type="scientific">Hymenoscyphus albidus</name>
    <dbReference type="NCBI Taxonomy" id="595503"/>
    <lineage>
        <taxon>Eukaryota</taxon>
        <taxon>Fungi</taxon>
        <taxon>Dikarya</taxon>
        <taxon>Ascomycota</taxon>
        <taxon>Pezizomycotina</taxon>
        <taxon>Leotiomycetes</taxon>
        <taxon>Helotiales</taxon>
        <taxon>Helotiaceae</taxon>
        <taxon>Hymenoscyphus</taxon>
    </lineage>
</organism>
<feature type="compositionally biased region" description="Polar residues" evidence="5">
    <location>
        <begin position="358"/>
        <end position="369"/>
    </location>
</feature>
<dbReference type="EMBL" id="CAJVRM010000076">
    <property type="protein sequence ID" value="CAG8973602.1"/>
    <property type="molecule type" value="Genomic_DNA"/>
</dbReference>
<dbReference type="OrthoDB" id="100006at2759"/>
<evidence type="ECO:0000256" key="4">
    <source>
        <dbReference type="ARBA" id="ARBA00023136"/>
    </source>
</evidence>
<feature type="compositionally biased region" description="Polar residues" evidence="5">
    <location>
        <begin position="377"/>
        <end position="386"/>
    </location>
</feature>
<feature type="transmembrane region" description="Helical" evidence="6">
    <location>
        <begin position="273"/>
        <end position="291"/>
    </location>
</feature>
<feature type="compositionally biased region" description="Basic and acidic residues" evidence="5">
    <location>
        <begin position="406"/>
        <end position="427"/>
    </location>
</feature>
<dbReference type="GO" id="GO:0004930">
    <property type="term" value="F:G protein-coupled receptor activity"/>
    <property type="evidence" value="ECO:0007669"/>
    <property type="project" value="TreeGrafter"/>
</dbReference>
<keyword evidence="9" id="KW-1185">Reference proteome</keyword>
<evidence type="ECO:0000256" key="2">
    <source>
        <dbReference type="ARBA" id="ARBA00022692"/>
    </source>
</evidence>
<comment type="caution">
    <text evidence="8">The sequence shown here is derived from an EMBL/GenBank/DDBJ whole genome shotgun (WGS) entry which is preliminary data.</text>
</comment>
<evidence type="ECO:0000256" key="3">
    <source>
        <dbReference type="ARBA" id="ARBA00022989"/>
    </source>
</evidence>
<dbReference type="Proteomes" id="UP000701801">
    <property type="component" value="Unassembled WGS sequence"/>
</dbReference>
<name>A0A9N9LIT5_9HELO</name>
<dbReference type="GO" id="GO:0007189">
    <property type="term" value="P:adenylate cyclase-activating G protein-coupled receptor signaling pathway"/>
    <property type="evidence" value="ECO:0007669"/>
    <property type="project" value="TreeGrafter"/>
</dbReference>
<dbReference type="AlphaFoldDB" id="A0A9N9LIT5"/>
<evidence type="ECO:0000259" key="7">
    <source>
        <dbReference type="PROSITE" id="PS50261"/>
    </source>
</evidence>
<dbReference type="InterPro" id="IPR022596">
    <property type="entry name" value="GPR1/2/3_C"/>
</dbReference>
<dbReference type="InterPro" id="IPR017981">
    <property type="entry name" value="GPCR_2-like_7TM"/>
</dbReference>
<evidence type="ECO:0000256" key="1">
    <source>
        <dbReference type="ARBA" id="ARBA00004141"/>
    </source>
</evidence>
<dbReference type="Pfam" id="PF11970">
    <property type="entry name" value="GPR_Gpa2_C"/>
    <property type="match status" value="1"/>
</dbReference>
<feature type="transmembrane region" description="Helical" evidence="6">
    <location>
        <begin position="192"/>
        <end position="213"/>
    </location>
</feature>
<evidence type="ECO:0000256" key="6">
    <source>
        <dbReference type="SAM" id="Phobius"/>
    </source>
</evidence>
<dbReference type="Pfam" id="PF05462">
    <property type="entry name" value="Dicty_CAR"/>
    <property type="match status" value="1"/>
</dbReference>
<comment type="subcellular location">
    <subcellularLocation>
        <location evidence="1">Membrane</location>
        <topology evidence="1">Multi-pass membrane protein</topology>
    </subcellularLocation>
</comment>
<evidence type="ECO:0000256" key="5">
    <source>
        <dbReference type="SAM" id="MobiDB-lite"/>
    </source>
</evidence>
<dbReference type="Gene3D" id="1.20.1070.10">
    <property type="entry name" value="Rhodopsin 7-helix transmembrane proteins"/>
    <property type="match status" value="1"/>
</dbReference>
<dbReference type="GO" id="GO:0005886">
    <property type="term" value="C:plasma membrane"/>
    <property type="evidence" value="ECO:0007669"/>
    <property type="project" value="TreeGrafter"/>
</dbReference>
<feature type="transmembrane region" description="Helical" evidence="6">
    <location>
        <begin position="141"/>
        <end position="163"/>
    </location>
</feature>
<keyword evidence="2 6" id="KW-0812">Transmembrane</keyword>
<dbReference type="PROSITE" id="PS50261">
    <property type="entry name" value="G_PROTEIN_RECEP_F2_4"/>
    <property type="match status" value="1"/>
</dbReference>
<reference evidence="8" key="1">
    <citation type="submission" date="2021-07" db="EMBL/GenBank/DDBJ databases">
        <authorList>
            <person name="Durling M."/>
        </authorList>
    </citation>
    <scope>NUCLEOTIDE SEQUENCE</scope>
</reference>
<feature type="domain" description="G-protein coupled receptors family 2 profile 2" evidence="7">
    <location>
        <begin position="28"/>
        <end position="328"/>
    </location>
</feature>
<feature type="transmembrane region" description="Helical" evidence="6">
    <location>
        <begin position="25"/>
        <end position="48"/>
    </location>
</feature>
<proteinExistence type="predicted"/>
<gene>
    <name evidence="8" type="ORF">HYALB_00009754</name>
</gene>
<keyword evidence="4 6" id="KW-0472">Membrane</keyword>
<feature type="transmembrane region" description="Helical" evidence="6">
    <location>
        <begin position="117"/>
        <end position="134"/>
    </location>
</feature>